<evidence type="ECO:0000256" key="3">
    <source>
        <dbReference type="ARBA" id="ARBA00022692"/>
    </source>
</evidence>
<dbReference type="GO" id="GO:0005886">
    <property type="term" value="C:plasma membrane"/>
    <property type="evidence" value="ECO:0007669"/>
    <property type="project" value="UniProtKB-SubCell"/>
</dbReference>
<feature type="transmembrane region" description="Helical" evidence="7">
    <location>
        <begin position="181"/>
        <end position="202"/>
    </location>
</feature>
<feature type="region of interest" description="Disordered" evidence="6">
    <location>
        <begin position="1"/>
        <end position="102"/>
    </location>
</feature>
<dbReference type="Pfam" id="PF02656">
    <property type="entry name" value="DUF202"/>
    <property type="match status" value="1"/>
</dbReference>
<organism evidence="9 10">
    <name type="scientific">Crepidotus variabilis</name>
    <dbReference type="NCBI Taxonomy" id="179855"/>
    <lineage>
        <taxon>Eukaryota</taxon>
        <taxon>Fungi</taxon>
        <taxon>Dikarya</taxon>
        <taxon>Basidiomycota</taxon>
        <taxon>Agaricomycotina</taxon>
        <taxon>Agaricomycetes</taxon>
        <taxon>Agaricomycetidae</taxon>
        <taxon>Agaricales</taxon>
        <taxon>Agaricineae</taxon>
        <taxon>Crepidotaceae</taxon>
        <taxon>Crepidotus</taxon>
    </lineage>
</organism>
<evidence type="ECO:0000259" key="8">
    <source>
        <dbReference type="Pfam" id="PF02656"/>
    </source>
</evidence>
<dbReference type="PANTHER" id="PTHR34187:SF2">
    <property type="entry name" value="DUF202 DOMAIN-CONTAINING PROTEIN"/>
    <property type="match status" value="1"/>
</dbReference>
<evidence type="ECO:0000313" key="10">
    <source>
        <dbReference type="Proteomes" id="UP000807306"/>
    </source>
</evidence>
<keyword evidence="4 7" id="KW-1133">Transmembrane helix</keyword>
<feature type="domain" description="DUF202" evidence="8">
    <location>
        <begin position="123"/>
        <end position="205"/>
    </location>
</feature>
<dbReference type="AlphaFoldDB" id="A0A9P6JPR5"/>
<reference evidence="9" key="1">
    <citation type="submission" date="2020-11" db="EMBL/GenBank/DDBJ databases">
        <authorList>
            <consortium name="DOE Joint Genome Institute"/>
            <person name="Ahrendt S."/>
            <person name="Riley R."/>
            <person name="Andreopoulos W."/>
            <person name="Labutti K."/>
            <person name="Pangilinan J."/>
            <person name="Ruiz-Duenas F.J."/>
            <person name="Barrasa J.M."/>
            <person name="Sanchez-Garcia M."/>
            <person name="Camarero S."/>
            <person name="Miyauchi S."/>
            <person name="Serrano A."/>
            <person name="Linde D."/>
            <person name="Babiker R."/>
            <person name="Drula E."/>
            <person name="Ayuso-Fernandez I."/>
            <person name="Pacheco R."/>
            <person name="Padilla G."/>
            <person name="Ferreira P."/>
            <person name="Barriuso J."/>
            <person name="Kellner H."/>
            <person name="Castanera R."/>
            <person name="Alfaro M."/>
            <person name="Ramirez L."/>
            <person name="Pisabarro A.G."/>
            <person name="Kuo A."/>
            <person name="Tritt A."/>
            <person name="Lipzen A."/>
            <person name="He G."/>
            <person name="Yan M."/>
            <person name="Ng V."/>
            <person name="Cullen D."/>
            <person name="Martin F."/>
            <person name="Rosso M.-N."/>
            <person name="Henrissat B."/>
            <person name="Hibbett D."/>
            <person name="Martinez A.T."/>
            <person name="Grigoriev I.V."/>
        </authorList>
    </citation>
    <scope>NUCLEOTIDE SEQUENCE</scope>
    <source>
        <strain evidence="9">CBS 506.95</strain>
    </source>
</reference>
<dbReference type="EMBL" id="MU157857">
    <property type="protein sequence ID" value="KAF9527855.1"/>
    <property type="molecule type" value="Genomic_DNA"/>
</dbReference>
<dbReference type="InterPro" id="IPR052053">
    <property type="entry name" value="IM_YidH-like"/>
</dbReference>
<feature type="transmembrane region" description="Helical" evidence="7">
    <location>
        <begin position="214"/>
        <end position="238"/>
    </location>
</feature>
<keyword evidence="5 7" id="KW-0472">Membrane</keyword>
<evidence type="ECO:0000256" key="5">
    <source>
        <dbReference type="ARBA" id="ARBA00023136"/>
    </source>
</evidence>
<keyword evidence="2" id="KW-1003">Cell membrane</keyword>
<sequence length="242" mass="26668">MPEHLHESPSVPFHAPPPHKSSSLQQQDRSSSDTQSLQLSTVTPDLYPEAPPGTPVQTESPQDTERLTPTLPSQSRLEINEKSESRSLHTPRSKPKHPRRKLVSFRKLHLPKKIFENRGSTARDHLASERTYLAYVRTSLALASTGVALVQLFTIADLTSKGLNTPLTAVSKRVQKFARPLGVTTVLLSLIVLCIAFSRYFTIQSALPNNQFPVARFSIVFITFVLAAVVVVVFGALLGGRV</sequence>
<evidence type="ECO:0000256" key="2">
    <source>
        <dbReference type="ARBA" id="ARBA00022475"/>
    </source>
</evidence>
<name>A0A9P6JPR5_9AGAR</name>
<evidence type="ECO:0000256" key="1">
    <source>
        <dbReference type="ARBA" id="ARBA00004651"/>
    </source>
</evidence>
<feature type="compositionally biased region" description="Basic residues" evidence="6">
    <location>
        <begin position="89"/>
        <end position="102"/>
    </location>
</feature>
<evidence type="ECO:0000313" key="9">
    <source>
        <dbReference type="EMBL" id="KAF9527855.1"/>
    </source>
</evidence>
<protein>
    <recommendedName>
        <fullName evidence="8">DUF202 domain-containing protein</fullName>
    </recommendedName>
</protein>
<comment type="caution">
    <text evidence="9">The sequence shown here is derived from an EMBL/GenBank/DDBJ whole genome shotgun (WGS) entry which is preliminary data.</text>
</comment>
<accession>A0A9P6JPR5</accession>
<keyword evidence="10" id="KW-1185">Reference proteome</keyword>
<dbReference type="OrthoDB" id="199599at2759"/>
<evidence type="ECO:0000256" key="4">
    <source>
        <dbReference type="ARBA" id="ARBA00022989"/>
    </source>
</evidence>
<evidence type="ECO:0000256" key="7">
    <source>
        <dbReference type="SAM" id="Phobius"/>
    </source>
</evidence>
<keyword evidence="3 7" id="KW-0812">Transmembrane</keyword>
<feature type="compositionally biased region" description="Basic and acidic residues" evidence="6">
    <location>
        <begin position="78"/>
        <end position="87"/>
    </location>
</feature>
<gene>
    <name evidence="9" type="ORF">CPB83DRAFT_907229</name>
</gene>
<dbReference type="InterPro" id="IPR003807">
    <property type="entry name" value="DUF202"/>
</dbReference>
<dbReference type="PANTHER" id="PTHR34187">
    <property type="entry name" value="FGR18P"/>
    <property type="match status" value="1"/>
</dbReference>
<feature type="compositionally biased region" description="Low complexity" evidence="6">
    <location>
        <begin position="21"/>
        <end position="41"/>
    </location>
</feature>
<comment type="subcellular location">
    <subcellularLocation>
        <location evidence="1">Cell membrane</location>
        <topology evidence="1">Multi-pass membrane protein</topology>
    </subcellularLocation>
</comment>
<evidence type="ECO:0000256" key="6">
    <source>
        <dbReference type="SAM" id="MobiDB-lite"/>
    </source>
</evidence>
<proteinExistence type="predicted"/>
<dbReference type="Proteomes" id="UP000807306">
    <property type="component" value="Unassembled WGS sequence"/>
</dbReference>